<evidence type="ECO:0000256" key="3">
    <source>
        <dbReference type="ARBA" id="ARBA00022692"/>
    </source>
</evidence>
<dbReference type="CDD" id="cd06581">
    <property type="entry name" value="TM_PBP1_LivM_like"/>
    <property type="match status" value="1"/>
</dbReference>
<keyword evidence="8" id="KW-1185">Reference proteome</keyword>
<comment type="caution">
    <text evidence="7">The sequence shown here is derived from an EMBL/GenBank/DDBJ whole genome shotgun (WGS) entry which is preliminary data.</text>
</comment>
<dbReference type="PANTHER" id="PTHR30482">
    <property type="entry name" value="HIGH-AFFINITY BRANCHED-CHAIN AMINO ACID TRANSPORT SYSTEM PERMEASE"/>
    <property type="match status" value="1"/>
</dbReference>
<keyword evidence="2" id="KW-1003">Cell membrane</keyword>
<protein>
    <submittedName>
        <fullName evidence="7">Branched-chain amino acid ABC transporter permease</fullName>
    </submittedName>
</protein>
<feature type="transmembrane region" description="Helical" evidence="6">
    <location>
        <begin position="63"/>
        <end position="80"/>
    </location>
</feature>
<reference evidence="7 8" key="1">
    <citation type="submission" date="2022-04" db="EMBL/GenBank/DDBJ databases">
        <authorList>
            <person name="Ye Y.-Q."/>
            <person name="Du Z.-J."/>
        </authorList>
    </citation>
    <scope>NUCLEOTIDE SEQUENCE [LARGE SCALE GENOMIC DNA]</scope>
    <source>
        <strain evidence="7 8">A6E488</strain>
    </source>
</reference>
<keyword evidence="3 6" id="KW-0812">Transmembrane</keyword>
<evidence type="ECO:0000256" key="5">
    <source>
        <dbReference type="ARBA" id="ARBA00023136"/>
    </source>
</evidence>
<proteinExistence type="predicted"/>
<feature type="transmembrane region" description="Helical" evidence="6">
    <location>
        <begin position="86"/>
        <end position="104"/>
    </location>
</feature>
<dbReference type="EMBL" id="JALIDZ010000002">
    <property type="protein sequence ID" value="MCT8971127.1"/>
    <property type="molecule type" value="Genomic_DNA"/>
</dbReference>
<gene>
    <name evidence="7" type="ORF">MUB46_04565</name>
</gene>
<dbReference type="Proteomes" id="UP001320898">
    <property type="component" value="Unassembled WGS sequence"/>
</dbReference>
<feature type="transmembrane region" description="Helical" evidence="6">
    <location>
        <begin position="157"/>
        <end position="174"/>
    </location>
</feature>
<dbReference type="GO" id="GO:0005886">
    <property type="term" value="C:plasma membrane"/>
    <property type="evidence" value="ECO:0007669"/>
    <property type="project" value="UniProtKB-SubCell"/>
</dbReference>
<feature type="transmembrane region" description="Helical" evidence="6">
    <location>
        <begin position="237"/>
        <end position="270"/>
    </location>
</feature>
<dbReference type="PANTHER" id="PTHR30482:SF20">
    <property type="entry name" value="HIGH-AFFINITY BRANCHED-CHAIN AMINO ACID TRANSPORT SYSTEM PERMEASE PROTEIN LIVM"/>
    <property type="match status" value="1"/>
</dbReference>
<feature type="transmembrane region" description="Helical" evidence="6">
    <location>
        <begin position="205"/>
        <end position="225"/>
    </location>
</feature>
<evidence type="ECO:0000313" key="8">
    <source>
        <dbReference type="Proteomes" id="UP001320898"/>
    </source>
</evidence>
<name>A0AAW5QVU7_9HYPH</name>
<comment type="subcellular location">
    <subcellularLocation>
        <location evidence="1">Cell membrane</location>
        <topology evidence="1">Multi-pass membrane protein</topology>
    </subcellularLocation>
</comment>
<feature type="transmembrane region" description="Helical" evidence="6">
    <location>
        <begin position="7"/>
        <end position="26"/>
    </location>
</feature>
<accession>A0AAW5QVU7</accession>
<dbReference type="RefSeq" id="WP_261614698.1">
    <property type="nucleotide sequence ID" value="NZ_JALIDZ010000002.1"/>
</dbReference>
<keyword evidence="4 6" id="KW-1133">Transmembrane helix</keyword>
<feature type="transmembrane region" description="Helical" evidence="6">
    <location>
        <begin position="111"/>
        <end position="129"/>
    </location>
</feature>
<feature type="transmembrane region" description="Helical" evidence="6">
    <location>
        <begin position="282"/>
        <end position="304"/>
    </location>
</feature>
<dbReference type="InterPro" id="IPR043428">
    <property type="entry name" value="LivM-like"/>
</dbReference>
<keyword evidence="5 6" id="KW-0472">Membrane</keyword>
<dbReference type="AlphaFoldDB" id="A0AAW5QVU7"/>
<evidence type="ECO:0000256" key="4">
    <source>
        <dbReference type="ARBA" id="ARBA00022989"/>
    </source>
</evidence>
<organism evidence="7 8">
    <name type="scientific">Microbaculum marinisediminis</name>
    <dbReference type="NCBI Taxonomy" id="2931392"/>
    <lineage>
        <taxon>Bacteria</taxon>
        <taxon>Pseudomonadati</taxon>
        <taxon>Pseudomonadota</taxon>
        <taxon>Alphaproteobacteria</taxon>
        <taxon>Hyphomicrobiales</taxon>
        <taxon>Tepidamorphaceae</taxon>
        <taxon>Microbaculum</taxon>
    </lineage>
</organism>
<dbReference type="Pfam" id="PF02653">
    <property type="entry name" value="BPD_transp_2"/>
    <property type="match status" value="1"/>
</dbReference>
<dbReference type="InterPro" id="IPR001851">
    <property type="entry name" value="ABC_transp_permease"/>
</dbReference>
<evidence type="ECO:0000256" key="2">
    <source>
        <dbReference type="ARBA" id="ARBA00022475"/>
    </source>
</evidence>
<evidence type="ECO:0000256" key="1">
    <source>
        <dbReference type="ARBA" id="ARBA00004651"/>
    </source>
</evidence>
<evidence type="ECO:0000313" key="7">
    <source>
        <dbReference type="EMBL" id="MCT8971127.1"/>
    </source>
</evidence>
<evidence type="ECO:0000256" key="6">
    <source>
        <dbReference type="SAM" id="Phobius"/>
    </source>
</evidence>
<sequence length="325" mass="35395">MAAGISWRHVLLWALFVGGMCLLPYLVPSGTLRTFIFANYLAIFAMSWDFLSGRTGYISFGHPFLIGIGAYTTAILSYRFHVPVSISIPAAVVTTMLAGTLFFLPALRIRGSYFALVTLAFMELMYQLVQVIRPDLTGGTRGISGVKTLMSGATNNFYLSLGLMAVIAIFLWSLNRTRVGTALSAIGMNEESVRGSGLNTTKLKLFAFMVSAFVAGVGGAFYVHYLGSIAPRALFDINFLFTIIVASLIGGASTIIGPMAGAFFLTFLLEYLRPYLPGTERYFIYGTVALVLFMYQPKGLYQIIVDAAERVRGKPKPEAVRDPAA</sequence>
<dbReference type="GO" id="GO:0015658">
    <property type="term" value="F:branched-chain amino acid transmembrane transporter activity"/>
    <property type="evidence" value="ECO:0007669"/>
    <property type="project" value="InterPro"/>
</dbReference>
<feature type="transmembrane region" description="Helical" evidence="6">
    <location>
        <begin position="32"/>
        <end position="51"/>
    </location>
</feature>